<dbReference type="CDD" id="cd17933">
    <property type="entry name" value="DEXSc_RecD-like"/>
    <property type="match status" value="1"/>
</dbReference>
<evidence type="ECO:0000259" key="13">
    <source>
        <dbReference type="Pfam" id="PF21185"/>
    </source>
</evidence>
<dbReference type="Pfam" id="PF13245">
    <property type="entry name" value="AAA_19"/>
    <property type="match status" value="1"/>
</dbReference>
<evidence type="ECO:0000256" key="9">
    <source>
        <dbReference type="ARBA" id="ARBA00023204"/>
    </source>
</evidence>
<dbReference type="Proteomes" id="UP001172778">
    <property type="component" value="Unassembled WGS sequence"/>
</dbReference>
<evidence type="ECO:0000256" key="7">
    <source>
        <dbReference type="ARBA" id="ARBA00022840"/>
    </source>
</evidence>
<feature type="domain" description="UvrD-like helicase C-terminal" evidence="12">
    <location>
        <begin position="515"/>
        <end position="558"/>
    </location>
</feature>
<evidence type="ECO:0000259" key="12">
    <source>
        <dbReference type="Pfam" id="PF13538"/>
    </source>
</evidence>
<dbReference type="EC" id="5.6.2.3" evidence="11"/>
<keyword evidence="5 11" id="KW-0347">Helicase</keyword>
<dbReference type="InterPro" id="IPR027785">
    <property type="entry name" value="UvrD-like_helicase_C"/>
</dbReference>
<dbReference type="InterPro" id="IPR050534">
    <property type="entry name" value="Coronavir_polyprotein_1ab"/>
</dbReference>
<comment type="function">
    <text evidence="11">A helicase/nuclease that prepares dsDNA breaks (DSB) for recombinational DNA repair. Binds to DSBs and unwinds DNA via a highly rapid and processive ATP-dependent bidirectional helicase activity. Unwinds dsDNA until it encounters a Chi (crossover hotspot instigator) sequence from the 3' direction. Cuts ssDNA a few nucleotides 3' to the Chi site. The properties and activities of the enzyme are changed at Chi. The Chi-altered holoenzyme produces a long 3'-ssDNA overhang and facilitates RecA-binding to the ssDNA for homologous DNA recombination and repair. Holoenzyme degrades any linearized DNA that is unable to undergo homologous recombination. In the holoenzyme this subunit has ssDNA-dependent ATPase and 5'-3' helicase activity. When added to pre-assembled RecBC greatly stimulates nuclease activity and augments holoenzyme processivity. Negatively regulates the RecA-loading ability of RecBCD.</text>
</comment>
<evidence type="ECO:0000256" key="8">
    <source>
        <dbReference type="ARBA" id="ARBA00023125"/>
    </source>
</evidence>
<comment type="caution">
    <text evidence="14">The sequence shown here is derived from an EMBL/GenBank/DDBJ whole genome shotgun (WGS) entry which is preliminary data.</text>
</comment>
<evidence type="ECO:0000256" key="1">
    <source>
        <dbReference type="ARBA" id="ARBA00022722"/>
    </source>
</evidence>
<gene>
    <name evidence="11 14" type="primary">recD</name>
    <name evidence="14" type="ORF">PZA18_00425</name>
</gene>
<comment type="subunit">
    <text evidence="11">Heterotrimer of RecB, RecC and RecD. All subunits contribute to DNA-binding.</text>
</comment>
<evidence type="ECO:0000256" key="10">
    <source>
        <dbReference type="ARBA" id="ARBA00023235"/>
    </source>
</evidence>
<comment type="similarity">
    <text evidence="11">Belongs to the RecD family.</text>
</comment>
<keyword evidence="2 11" id="KW-0547">Nucleotide-binding</keyword>
<evidence type="ECO:0000256" key="2">
    <source>
        <dbReference type="ARBA" id="ARBA00022741"/>
    </source>
</evidence>
<accession>A0ABT7DR11</accession>
<keyword evidence="3 11" id="KW-0227">DNA damage</keyword>
<evidence type="ECO:0000256" key="4">
    <source>
        <dbReference type="ARBA" id="ARBA00022801"/>
    </source>
</evidence>
<dbReference type="NCBIfam" id="TIGR01447">
    <property type="entry name" value="recD"/>
    <property type="match status" value="1"/>
</dbReference>
<dbReference type="Gene3D" id="3.40.50.300">
    <property type="entry name" value="P-loop containing nucleotide triphosphate hydrolases"/>
    <property type="match status" value="3"/>
</dbReference>
<name>A0ABT7DR11_9NEIS</name>
<evidence type="ECO:0000256" key="11">
    <source>
        <dbReference type="HAMAP-Rule" id="MF_01487"/>
    </source>
</evidence>
<dbReference type="InterPro" id="IPR027417">
    <property type="entry name" value="P-loop_NTPase"/>
</dbReference>
<dbReference type="Pfam" id="PF21185">
    <property type="entry name" value="RecD_N"/>
    <property type="match status" value="1"/>
</dbReference>
<feature type="domain" description="RecBCD enzyme subunit RecD N-terminal" evidence="13">
    <location>
        <begin position="12"/>
        <end position="101"/>
    </location>
</feature>
<dbReference type="HAMAP" id="MF_01487">
    <property type="entry name" value="RecD"/>
    <property type="match status" value="1"/>
</dbReference>
<protein>
    <recommendedName>
        <fullName evidence="11">RecBCD enzyme subunit RecD</fullName>
        <ecNumber evidence="11">5.6.2.3</ecNumber>
    </recommendedName>
    <alternativeName>
        <fullName evidence="11">DNA 5'-3' helicase subunit RecD</fullName>
    </alternativeName>
    <alternativeName>
        <fullName evidence="11">Exonuclease V subunit RecD</fullName>
        <shortName evidence="11">ExoV subunit RecD</shortName>
    </alternativeName>
    <alternativeName>
        <fullName evidence="11">Helicase/nuclease RecBCD subunit RecD</fullName>
    </alternativeName>
</protein>
<keyword evidence="10 11" id="KW-0413">Isomerase</keyword>
<keyword evidence="1 11" id="KW-0540">Nuclease</keyword>
<dbReference type="Pfam" id="PF13538">
    <property type="entry name" value="UvrD_C_2"/>
    <property type="match status" value="1"/>
</dbReference>
<keyword evidence="7 11" id="KW-0067">ATP-binding</keyword>
<dbReference type="Gene3D" id="1.10.10.1020">
    <property type="entry name" value="RecBCD complex, subunit RecD, N-terminal domain"/>
    <property type="match status" value="1"/>
</dbReference>
<dbReference type="RefSeq" id="WP_284098794.1">
    <property type="nucleotide sequence ID" value="NZ_JARRAF010000001.1"/>
</dbReference>
<proteinExistence type="inferred from homology"/>
<keyword evidence="15" id="KW-1185">Reference proteome</keyword>
<dbReference type="InterPro" id="IPR049550">
    <property type="entry name" value="RecD_N"/>
</dbReference>
<evidence type="ECO:0000313" key="14">
    <source>
        <dbReference type="EMBL" id="MDK2122507.1"/>
    </source>
</evidence>
<evidence type="ECO:0000256" key="3">
    <source>
        <dbReference type="ARBA" id="ARBA00022763"/>
    </source>
</evidence>
<dbReference type="SUPFAM" id="SSF52540">
    <property type="entry name" value="P-loop containing nucleoside triphosphate hydrolases"/>
    <property type="match status" value="2"/>
</dbReference>
<feature type="binding site" evidence="11">
    <location>
        <begin position="166"/>
        <end position="173"/>
    </location>
    <ligand>
        <name>ATP</name>
        <dbReference type="ChEBI" id="CHEBI:30616"/>
    </ligand>
</feature>
<dbReference type="PANTHER" id="PTHR43788">
    <property type="entry name" value="DNA2/NAM7 HELICASE FAMILY MEMBER"/>
    <property type="match status" value="1"/>
</dbReference>
<comment type="miscellaneous">
    <text evidence="11">In the RecBCD complex, RecB has a slow 3'-5' helicase, an exonuclease activity and loads RecA onto ssDNA, RecD has a fast 5'-3' helicase activity, while RecC stimulates the ATPase and processivity of the RecB helicase and contributes to recognition of the Chi site.</text>
</comment>
<keyword evidence="4 11" id="KW-0378">Hydrolase</keyword>
<evidence type="ECO:0000256" key="6">
    <source>
        <dbReference type="ARBA" id="ARBA00022839"/>
    </source>
</evidence>
<keyword evidence="8 11" id="KW-0238">DNA-binding</keyword>
<organism evidence="14 15">
    <name type="scientific">Parachitinimonas caeni</name>
    <dbReference type="NCBI Taxonomy" id="3031301"/>
    <lineage>
        <taxon>Bacteria</taxon>
        <taxon>Pseudomonadati</taxon>
        <taxon>Pseudomonadota</taxon>
        <taxon>Betaproteobacteria</taxon>
        <taxon>Neisseriales</taxon>
        <taxon>Chitinibacteraceae</taxon>
        <taxon>Parachitinimonas</taxon>
    </lineage>
</organism>
<evidence type="ECO:0000256" key="5">
    <source>
        <dbReference type="ARBA" id="ARBA00022806"/>
    </source>
</evidence>
<sequence>MLIAAEIPWLEQISPLAAELVQTLASLAPAASESALLAAALAVEAVAEGHVCVDLGRWAGRQYAGFPLPFLAQWQTELQASGLIAKPGDFAPLVLEERRLYLARYWRFETQLAADLLARAEPLPVETTLLRKSLDDLFGPPAAHHIDWQKAAAAAAVLNRLTVISGGPGTGKTTTVVKLLAALTLLQPDIRIALAAPTGKAAARMVEAIRLAKVKLPLDMLQLATLPDTAQTLHRLLGARPDSPSFRHDRENPLPYDTLVVDEASMIDLALLTRLVAALPPTARLILLGDKDQLASVEAGAAFADLCAGTGVSAAAAKRLAMATGMPIPPQPGQSRMGDSVVLLRHSYRFDTNSGIGALARAANAGNSEAALNLLDTGHADLGWHPGHFADHAEALADHVATALQPYWQAVTTADPVTAFQQFGRFRLLTAHRDGEAGVSGLNRLVEARLVKRRGREAWYAGRPVLITANDYGLRLYNGDIGIALQTAEGLRVYFERDGDFAAFAPQRLPPHETAYAMTVHKSQGSEFDTVALVLPDSDSPVLTRNLVYTALTRARRRAEIWGPATVLAKALATATRRDSGLADRLRISNPS</sequence>
<keyword evidence="6 11" id="KW-0269">Exonuclease</keyword>
<dbReference type="InterPro" id="IPR006344">
    <property type="entry name" value="RecD"/>
</dbReference>
<dbReference type="EMBL" id="JARRAF010000001">
    <property type="protein sequence ID" value="MDK2122507.1"/>
    <property type="molecule type" value="Genomic_DNA"/>
</dbReference>
<reference evidence="14" key="1">
    <citation type="submission" date="2023-03" db="EMBL/GenBank/DDBJ databases">
        <title>Chitinimonas shenzhenensis gen. nov., sp. nov., a novel member of family Burkholderiaceae isolated from activated sludge collected in Shen Zhen, China.</title>
        <authorList>
            <person name="Wang X."/>
        </authorList>
    </citation>
    <scope>NUCLEOTIDE SEQUENCE</scope>
    <source>
        <strain evidence="14">DQS-5</strain>
    </source>
</reference>
<dbReference type="InterPro" id="IPR041851">
    <property type="entry name" value="RecD_N_sf"/>
</dbReference>
<dbReference type="GO" id="GO:0008854">
    <property type="term" value="F:exodeoxyribonuclease V activity"/>
    <property type="evidence" value="ECO:0007669"/>
    <property type="project" value="UniProtKB-EC"/>
</dbReference>
<dbReference type="CDD" id="cd18809">
    <property type="entry name" value="SF1_C_RecD"/>
    <property type="match status" value="1"/>
</dbReference>
<comment type="catalytic activity">
    <reaction evidence="11">
        <text>ATP + H2O = ADP + phosphate + H(+)</text>
        <dbReference type="Rhea" id="RHEA:13065"/>
        <dbReference type="ChEBI" id="CHEBI:15377"/>
        <dbReference type="ChEBI" id="CHEBI:15378"/>
        <dbReference type="ChEBI" id="CHEBI:30616"/>
        <dbReference type="ChEBI" id="CHEBI:43474"/>
        <dbReference type="ChEBI" id="CHEBI:456216"/>
        <dbReference type="EC" id="5.6.2.3"/>
    </reaction>
</comment>
<dbReference type="PANTHER" id="PTHR43788:SF6">
    <property type="entry name" value="DNA HELICASE B"/>
    <property type="match status" value="1"/>
</dbReference>
<evidence type="ECO:0000313" key="15">
    <source>
        <dbReference type="Proteomes" id="UP001172778"/>
    </source>
</evidence>
<keyword evidence="9 11" id="KW-0234">DNA repair</keyword>